<name>A0A0G1DQ50_9BACT</name>
<dbReference type="EMBL" id="LCFS01000014">
    <property type="protein sequence ID" value="KKT00031.1"/>
    <property type="molecule type" value="Genomic_DNA"/>
</dbReference>
<dbReference type="SUPFAM" id="SSF141000">
    <property type="entry name" value="Glu-tRNAGln amidotransferase C subunit"/>
    <property type="match status" value="1"/>
</dbReference>
<protein>
    <submittedName>
        <fullName evidence="1">Aspartyl/glutamyl-tRNA(Asn/Gln) amidotransferase subunit C</fullName>
    </submittedName>
</protein>
<gene>
    <name evidence="1" type="ORF">UV76_C0014G0010</name>
</gene>
<keyword evidence="1" id="KW-0808">Transferase</keyword>
<dbReference type="AlphaFoldDB" id="A0A0G1DQ50"/>
<dbReference type="NCBIfam" id="TIGR00135">
    <property type="entry name" value="gatC"/>
    <property type="match status" value="1"/>
</dbReference>
<accession>A0A0G1DQ50</accession>
<dbReference type="STRING" id="1618738.UV76_C0014G0010"/>
<dbReference type="GO" id="GO:0016740">
    <property type="term" value="F:transferase activity"/>
    <property type="evidence" value="ECO:0007669"/>
    <property type="project" value="UniProtKB-KW"/>
</dbReference>
<dbReference type="Gene3D" id="1.10.20.60">
    <property type="entry name" value="Glu-tRNAGln amidotransferase C subunit, N-terminal domain"/>
    <property type="match status" value="1"/>
</dbReference>
<dbReference type="GO" id="GO:0006450">
    <property type="term" value="P:regulation of translational fidelity"/>
    <property type="evidence" value="ECO:0007669"/>
    <property type="project" value="InterPro"/>
</dbReference>
<dbReference type="Proteomes" id="UP000034646">
    <property type="component" value="Unassembled WGS sequence"/>
</dbReference>
<dbReference type="InterPro" id="IPR003837">
    <property type="entry name" value="GatC"/>
</dbReference>
<evidence type="ECO:0000313" key="1">
    <source>
        <dbReference type="EMBL" id="KKT00031.1"/>
    </source>
</evidence>
<dbReference type="InterPro" id="IPR036113">
    <property type="entry name" value="Asp/Glu-ADT_sf_sub_c"/>
</dbReference>
<sequence length="96" mass="10925">MDIRAVENLAELARIELSEEEKKSLLKDMEGILGYIKQIKEVKVDEVAPAQDLINVWREDLPASGGPEKSREFSPELIKEQFPDSQDGFLKVKKIL</sequence>
<dbReference type="Pfam" id="PF02686">
    <property type="entry name" value="GatC"/>
    <property type="match status" value="1"/>
</dbReference>
<proteinExistence type="predicted"/>
<organism evidence="1 2">
    <name type="scientific">Candidatus Nomurabacteria bacterium GW2011_GWA2_43_15</name>
    <dbReference type="NCBI Taxonomy" id="1618738"/>
    <lineage>
        <taxon>Bacteria</taxon>
        <taxon>Candidatus Nomuraibacteriota</taxon>
    </lineage>
</organism>
<reference evidence="1 2" key="1">
    <citation type="journal article" date="2015" name="Nature">
        <title>rRNA introns, odd ribosomes, and small enigmatic genomes across a large radiation of phyla.</title>
        <authorList>
            <person name="Brown C.T."/>
            <person name="Hug L.A."/>
            <person name="Thomas B.C."/>
            <person name="Sharon I."/>
            <person name="Castelle C.J."/>
            <person name="Singh A."/>
            <person name="Wilkins M.J."/>
            <person name="Williams K.H."/>
            <person name="Banfield J.F."/>
        </authorList>
    </citation>
    <scope>NUCLEOTIDE SEQUENCE [LARGE SCALE GENOMIC DNA]</scope>
</reference>
<comment type="caution">
    <text evidence="1">The sequence shown here is derived from an EMBL/GenBank/DDBJ whole genome shotgun (WGS) entry which is preliminary data.</text>
</comment>
<evidence type="ECO:0000313" key="2">
    <source>
        <dbReference type="Proteomes" id="UP000034646"/>
    </source>
</evidence>